<sequence length="116" mass="13378">MASLMLSAVAPTVQASDALSAQEIRQLSQQGKIKPLLQILQQHQFDGTLLDVELEREKGRLIYELEFLNDQDEVWEYELDAETGRLLSTELEEHKKITPKRMPKVNEKDTDEVIDR</sequence>
<evidence type="ECO:0000313" key="2">
    <source>
        <dbReference type="EMBL" id="OPX55057.1"/>
    </source>
</evidence>
<dbReference type="Pfam" id="PF03413">
    <property type="entry name" value="PepSY"/>
    <property type="match status" value="1"/>
</dbReference>
<proteinExistence type="predicted"/>
<dbReference type="AlphaFoldDB" id="A0A1V4T380"/>
<dbReference type="Gene3D" id="3.10.450.40">
    <property type="match status" value="1"/>
</dbReference>
<gene>
    <name evidence="2" type="ORF">BTE48_11305</name>
</gene>
<organism evidence="2 3">
    <name type="scientific">Oceanospirillum multiglobuliferum</name>
    <dbReference type="NCBI Taxonomy" id="64969"/>
    <lineage>
        <taxon>Bacteria</taxon>
        <taxon>Pseudomonadati</taxon>
        <taxon>Pseudomonadota</taxon>
        <taxon>Gammaproteobacteria</taxon>
        <taxon>Oceanospirillales</taxon>
        <taxon>Oceanospirillaceae</taxon>
        <taxon>Oceanospirillum</taxon>
    </lineage>
</organism>
<evidence type="ECO:0000313" key="3">
    <source>
        <dbReference type="Proteomes" id="UP000191418"/>
    </source>
</evidence>
<comment type="caution">
    <text evidence="2">The sequence shown here is derived from an EMBL/GenBank/DDBJ whole genome shotgun (WGS) entry which is preliminary data.</text>
</comment>
<evidence type="ECO:0000259" key="1">
    <source>
        <dbReference type="Pfam" id="PF03413"/>
    </source>
</evidence>
<dbReference type="Proteomes" id="UP000191418">
    <property type="component" value="Unassembled WGS sequence"/>
</dbReference>
<name>A0A1V4T380_9GAMM</name>
<accession>A0A1V4T380</accession>
<dbReference type="EMBL" id="MTSM01000014">
    <property type="protein sequence ID" value="OPX55057.1"/>
    <property type="molecule type" value="Genomic_DNA"/>
</dbReference>
<protein>
    <recommendedName>
        <fullName evidence="1">PepSY domain-containing protein</fullName>
    </recommendedName>
</protein>
<reference evidence="2 3" key="1">
    <citation type="submission" date="2017-01" db="EMBL/GenBank/DDBJ databases">
        <title>Genome Sequencing of a Marine Spirillum, Oceanospirillum multiglobuliferum ATCC 33336, from Japan.</title>
        <authorList>
            <person name="Carney J.G."/>
            <person name="Trachtenberg A.M."/>
            <person name="Rheaume B.A."/>
            <person name="Linnane J.D."/>
            <person name="Pitts N.L."/>
            <person name="Mykles D.L."/>
            <person name="Maclea K.S."/>
        </authorList>
    </citation>
    <scope>NUCLEOTIDE SEQUENCE [LARGE SCALE GENOMIC DNA]</scope>
    <source>
        <strain evidence="2 3">ATCC 33336</strain>
    </source>
</reference>
<feature type="domain" description="PepSY" evidence="1">
    <location>
        <begin position="38"/>
        <end position="90"/>
    </location>
</feature>
<dbReference type="InterPro" id="IPR025711">
    <property type="entry name" value="PepSY"/>
</dbReference>
<dbReference type="STRING" id="64969.SAMN02745127_02945"/>
<keyword evidence="3" id="KW-1185">Reference proteome</keyword>